<evidence type="ECO:0000256" key="5">
    <source>
        <dbReference type="ARBA" id="ARBA00022605"/>
    </source>
</evidence>
<keyword evidence="9" id="KW-0170">Cobalt</keyword>
<dbReference type="SUPFAM" id="SSF53187">
    <property type="entry name" value="Zn-dependent exopeptidases"/>
    <property type="match status" value="1"/>
</dbReference>
<keyword evidence="5" id="KW-0028">Amino-acid biosynthesis</keyword>
<reference evidence="11 12" key="1">
    <citation type="submission" date="2014-11" db="EMBL/GenBank/DDBJ databases">
        <title>Genomics and ecophysiology of heterotrophic nitrogen fixing bacteria isolated from estuarine surface water.</title>
        <authorList>
            <person name="Bentzon-Tilia M."/>
            <person name="Severin I."/>
            <person name="Hansen L.H."/>
            <person name="Riemann L."/>
        </authorList>
    </citation>
    <scope>NUCLEOTIDE SEQUENCE [LARGE SCALE GENOMIC DNA]</scope>
    <source>
        <strain evidence="11 12">BAL398</strain>
    </source>
</reference>
<dbReference type="Proteomes" id="UP000032515">
    <property type="component" value="Unassembled WGS sequence"/>
</dbReference>
<dbReference type="PANTHER" id="PTHR43808:SF31">
    <property type="entry name" value="N-ACETYL-L-CITRULLINE DEACETYLASE"/>
    <property type="match status" value="1"/>
</dbReference>
<proteinExistence type="inferred from homology"/>
<dbReference type="Pfam" id="PF01546">
    <property type="entry name" value="Peptidase_M20"/>
    <property type="match status" value="1"/>
</dbReference>
<dbReference type="PATRIC" id="fig|1076.23.peg.3779"/>
<evidence type="ECO:0000256" key="4">
    <source>
        <dbReference type="ARBA" id="ARBA00022571"/>
    </source>
</evidence>
<dbReference type="InterPro" id="IPR002933">
    <property type="entry name" value="Peptidase_M20"/>
</dbReference>
<comment type="cofactor">
    <cofactor evidence="1">
        <name>Zn(2+)</name>
        <dbReference type="ChEBI" id="CHEBI:29105"/>
    </cofactor>
</comment>
<dbReference type="GO" id="GO:0006526">
    <property type="term" value="P:L-arginine biosynthetic process"/>
    <property type="evidence" value="ECO:0007669"/>
    <property type="project" value="UniProtKB-KW"/>
</dbReference>
<evidence type="ECO:0000256" key="8">
    <source>
        <dbReference type="ARBA" id="ARBA00022833"/>
    </source>
</evidence>
<dbReference type="GO" id="GO:0046872">
    <property type="term" value="F:metal ion binding"/>
    <property type="evidence" value="ECO:0007669"/>
    <property type="project" value="UniProtKB-KW"/>
</dbReference>
<dbReference type="EC" id="3.5.1.16" evidence="11"/>
<evidence type="ECO:0000256" key="3">
    <source>
        <dbReference type="ARBA" id="ARBA00022490"/>
    </source>
</evidence>
<dbReference type="GO" id="GO:0008777">
    <property type="term" value="F:acetylornithine deacetylase activity"/>
    <property type="evidence" value="ECO:0007669"/>
    <property type="project" value="UniProtKB-EC"/>
</dbReference>
<dbReference type="InterPro" id="IPR011650">
    <property type="entry name" value="Peptidase_M20_dimer"/>
</dbReference>
<sequence>MPSQSSPDILKSLVSFDTTSRGSNLALIDYVEAYLADLGVASERIYDATGEKANLWATIGPADVRGIVLSGHTDVVPVDGQAWQSDPFTLTEREGRLFGRGACDMKGFLACVLAAVPSMLAADLARPIHLAFSYDEEVGCVGVIGLLEALKGRPVTPQYCVVGEPTAMEVVVAHKAKRSMRATVTGRACHSSLAPQGVNAIEYAALFIAKLRQIGARLAKDGKRDEAYDIPFTTAHTGKIHGGTALNIVPDVCHFEFEFRVMPGEDPDALVAEIAAFARDVLEPEMQAIAPETGIAIDVFAAFPGIETAPDADLTHLVQRFAGRNGFSKVAYGTEAGRFNEILGIETVICGPGRIVEAHRPDEYVEIAQLDRCDAFLARLIEWAQLKQVAGSEIIRARG</sequence>
<dbReference type="RefSeq" id="WP_044413798.1">
    <property type="nucleotide sequence ID" value="NZ_JXXE01000352.1"/>
</dbReference>
<evidence type="ECO:0000256" key="2">
    <source>
        <dbReference type="ARBA" id="ARBA00005691"/>
    </source>
</evidence>
<dbReference type="Pfam" id="PF07687">
    <property type="entry name" value="M20_dimer"/>
    <property type="match status" value="1"/>
</dbReference>
<comment type="similarity">
    <text evidence="2">Belongs to the peptidase M20A family. ArgE subfamily.</text>
</comment>
<dbReference type="InterPro" id="IPR010169">
    <property type="entry name" value="AcOrn-deacetyl"/>
</dbReference>
<dbReference type="OrthoDB" id="9809784at2"/>
<evidence type="ECO:0000256" key="6">
    <source>
        <dbReference type="ARBA" id="ARBA00022723"/>
    </source>
</evidence>
<dbReference type="NCBIfam" id="TIGR01892">
    <property type="entry name" value="AcOrn-deacetyl"/>
    <property type="match status" value="1"/>
</dbReference>
<evidence type="ECO:0000313" key="11">
    <source>
        <dbReference type="EMBL" id="KIZ40508.1"/>
    </source>
</evidence>
<dbReference type="InterPro" id="IPR050072">
    <property type="entry name" value="Peptidase_M20A"/>
</dbReference>
<dbReference type="EMBL" id="JXXE01000352">
    <property type="protein sequence ID" value="KIZ40508.1"/>
    <property type="molecule type" value="Genomic_DNA"/>
</dbReference>
<dbReference type="Gene3D" id="3.40.630.10">
    <property type="entry name" value="Zn peptidases"/>
    <property type="match status" value="1"/>
</dbReference>
<accession>A0A0D7EIA6</accession>
<feature type="domain" description="Peptidase M20 dimerisation" evidence="10">
    <location>
        <begin position="172"/>
        <end position="283"/>
    </location>
</feature>
<evidence type="ECO:0000256" key="1">
    <source>
        <dbReference type="ARBA" id="ARBA00001947"/>
    </source>
</evidence>
<dbReference type="InterPro" id="IPR001261">
    <property type="entry name" value="ArgE/DapE_CS"/>
</dbReference>
<gene>
    <name evidence="11" type="ORF">OO17_17490</name>
</gene>
<name>A0A0D7EIA6_RHOPL</name>
<evidence type="ECO:0000256" key="7">
    <source>
        <dbReference type="ARBA" id="ARBA00022801"/>
    </source>
</evidence>
<keyword evidence="6" id="KW-0479">Metal-binding</keyword>
<organism evidence="11 12">
    <name type="scientific">Rhodopseudomonas palustris</name>
    <dbReference type="NCBI Taxonomy" id="1076"/>
    <lineage>
        <taxon>Bacteria</taxon>
        <taxon>Pseudomonadati</taxon>
        <taxon>Pseudomonadota</taxon>
        <taxon>Alphaproteobacteria</taxon>
        <taxon>Hyphomicrobiales</taxon>
        <taxon>Nitrobacteraceae</taxon>
        <taxon>Rhodopseudomonas</taxon>
    </lineage>
</organism>
<evidence type="ECO:0000259" key="10">
    <source>
        <dbReference type="Pfam" id="PF07687"/>
    </source>
</evidence>
<keyword evidence="3" id="KW-0963">Cytoplasm</keyword>
<dbReference type="Gene3D" id="3.30.70.360">
    <property type="match status" value="1"/>
</dbReference>
<evidence type="ECO:0000256" key="9">
    <source>
        <dbReference type="ARBA" id="ARBA00023285"/>
    </source>
</evidence>
<dbReference type="NCBIfam" id="NF005710">
    <property type="entry name" value="PRK07522.1"/>
    <property type="match status" value="1"/>
</dbReference>
<dbReference type="PROSITE" id="PS00759">
    <property type="entry name" value="ARGE_DAPE_CPG2_2"/>
    <property type="match status" value="1"/>
</dbReference>
<dbReference type="CDD" id="cd03894">
    <property type="entry name" value="M20_ArgE"/>
    <property type="match status" value="1"/>
</dbReference>
<evidence type="ECO:0000313" key="12">
    <source>
        <dbReference type="Proteomes" id="UP000032515"/>
    </source>
</evidence>
<protein>
    <submittedName>
        <fullName evidence="11">Acetylornithine deacetylase</fullName>
        <ecNumber evidence="11">3.5.1.16</ecNumber>
    </submittedName>
</protein>
<dbReference type="InterPro" id="IPR036264">
    <property type="entry name" value="Bact_exopeptidase_dim_dom"/>
</dbReference>
<keyword evidence="4" id="KW-0055">Arginine biosynthesis</keyword>
<keyword evidence="7 11" id="KW-0378">Hydrolase</keyword>
<dbReference type="SUPFAM" id="SSF55031">
    <property type="entry name" value="Bacterial exopeptidase dimerisation domain"/>
    <property type="match status" value="1"/>
</dbReference>
<comment type="caution">
    <text evidence="11">The sequence shown here is derived from an EMBL/GenBank/DDBJ whole genome shotgun (WGS) entry which is preliminary data.</text>
</comment>
<dbReference type="PANTHER" id="PTHR43808">
    <property type="entry name" value="ACETYLORNITHINE DEACETYLASE"/>
    <property type="match status" value="1"/>
</dbReference>
<dbReference type="AlphaFoldDB" id="A0A0D7EIA6"/>
<keyword evidence="8" id="KW-0862">Zinc</keyword>